<keyword evidence="13" id="KW-1185">Reference proteome</keyword>
<keyword evidence="7 10" id="KW-0460">Magnesium</keyword>
<evidence type="ECO:0000256" key="4">
    <source>
        <dbReference type="ARBA" id="ARBA00022679"/>
    </source>
</evidence>
<reference evidence="12" key="1">
    <citation type="submission" date="2021-04" db="EMBL/GenBank/DDBJ databases">
        <title>novel species isolated from subtropical streams in China.</title>
        <authorList>
            <person name="Lu H."/>
        </authorList>
    </citation>
    <scope>NUCLEOTIDE SEQUENCE</scope>
    <source>
        <strain evidence="12">FT137W</strain>
    </source>
</reference>
<dbReference type="InterPro" id="IPR024932">
    <property type="entry name" value="ApbE"/>
</dbReference>
<organism evidence="12 13">
    <name type="scientific">Undibacterium fentianense</name>
    <dbReference type="NCBI Taxonomy" id="2828728"/>
    <lineage>
        <taxon>Bacteria</taxon>
        <taxon>Pseudomonadati</taxon>
        <taxon>Pseudomonadota</taxon>
        <taxon>Betaproteobacteria</taxon>
        <taxon>Burkholderiales</taxon>
        <taxon>Oxalobacteraceae</taxon>
        <taxon>Undibacterium</taxon>
    </lineage>
</organism>
<evidence type="ECO:0000256" key="8">
    <source>
        <dbReference type="ARBA" id="ARBA00031306"/>
    </source>
</evidence>
<dbReference type="PIRSF" id="PIRSF006268">
    <property type="entry name" value="ApbE"/>
    <property type="match status" value="1"/>
</dbReference>
<keyword evidence="5 10" id="KW-0479">Metal-binding</keyword>
<evidence type="ECO:0000256" key="5">
    <source>
        <dbReference type="ARBA" id="ARBA00022723"/>
    </source>
</evidence>
<evidence type="ECO:0000256" key="1">
    <source>
        <dbReference type="ARBA" id="ARBA00011955"/>
    </source>
</evidence>
<accession>A0A941IGC6</accession>
<dbReference type="GO" id="GO:0016740">
    <property type="term" value="F:transferase activity"/>
    <property type="evidence" value="ECO:0007669"/>
    <property type="project" value="UniProtKB-UniRule"/>
</dbReference>
<dbReference type="AlphaFoldDB" id="A0A941IGC6"/>
<dbReference type="PANTHER" id="PTHR30040:SF2">
    <property type="entry name" value="FAD:PROTEIN FMN TRANSFERASE"/>
    <property type="match status" value="1"/>
</dbReference>
<evidence type="ECO:0000256" key="7">
    <source>
        <dbReference type="ARBA" id="ARBA00022842"/>
    </source>
</evidence>
<proteinExistence type="inferred from homology"/>
<feature type="binding site" evidence="11">
    <location>
        <position position="180"/>
    </location>
    <ligand>
        <name>Mg(2+)</name>
        <dbReference type="ChEBI" id="CHEBI:18420"/>
    </ligand>
</feature>
<dbReference type="GO" id="GO:0046872">
    <property type="term" value="F:metal ion binding"/>
    <property type="evidence" value="ECO:0007669"/>
    <property type="project" value="UniProtKB-UniRule"/>
</dbReference>
<comment type="caution">
    <text evidence="12">The sequence shown here is derived from an EMBL/GenBank/DDBJ whole genome shotgun (WGS) entry which is preliminary data.</text>
</comment>
<protein>
    <recommendedName>
        <fullName evidence="2 10">FAD:protein FMN transferase</fullName>
        <ecNumber evidence="1 10">2.7.1.180</ecNumber>
    </recommendedName>
    <alternativeName>
        <fullName evidence="8 10">Flavin transferase</fullName>
    </alternativeName>
</protein>
<dbReference type="InterPro" id="IPR003374">
    <property type="entry name" value="ApbE-like_sf"/>
</dbReference>
<evidence type="ECO:0000256" key="9">
    <source>
        <dbReference type="ARBA" id="ARBA00048540"/>
    </source>
</evidence>
<keyword evidence="6 10" id="KW-0274">FAD</keyword>
<dbReference type="RefSeq" id="WP_212674981.1">
    <property type="nucleotide sequence ID" value="NZ_JAGSPJ010000002.1"/>
</dbReference>
<evidence type="ECO:0000256" key="2">
    <source>
        <dbReference type="ARBA" id="ARBA00016337"/>
    </source>
</evidence>
<dbReference type="Gene3D" id="3.10.520.10">
    <property type="entry name" value="ApbE-like domains"/>
    <property type="match status" value="1"/>
</dbReference>
<feature type="binding site" evidence="11">
    <location>
        <position position="300"/>
    </location>
    <ligand>
        <name>Mg(2+)</name>
        <dbReference type="ChEBI" id="CHEBI:18420"/>
    </ligand>
</feature>
<feature type="binding site" evidence="11">
    <location>
        <position position="296"/>
    </location>
    <ligand>
        <name>Mg(2+)</name>
        <dbReference type="ChEBI" id="CHEBI:18420"/>
    </ligand>
</feature>
<dbReference type="PANTHER" id="PTHR30040">
    <property type="entry name" value="THIAMINE BIOSYNTHESIS LIPOPROTEIN APBE"/>
    <property type="match status" value="1"/>
</dbReference>
<name>A0A941IGC6_9BURK</name>
<sequence length="348" mass="38446">MSDCNPPTNIARRVFIPTVLQQLDALPEDADYFVTHGLSMGTSWNVKAMLPARFDRVQLHAELQAKLDLVVQQMSPWLEQSNLMQFNLAPAQTWHVIPNEFDHVLSHAIFVAEQTTGAFDPTIGHLSNLWGFGPNGKIAERPDDTEIQQALQDSGWRRLQYDHTKQRIFQPGNLHIDLCSTAKGFGVDLLARHLQTEGIVSYLVEVGGELRGLGCKADGQPWWVELEAPTSDIDAGRISDVVALHGLSIATSGDYRRYFEQAGQRYSHTIDPRTGMPVQHGLAAVTVLHPECMIADALATAISVLGPDAGMRYAERLNVAARLIVRENSGIQVHLSPALTAMLDEMND</sequence>
<dbReference type="Pfam" id="PF02424">
    <property type="entry name" value="ApbE"/>
    <property type="match status" value="1"/>
</dbReference>
<dbReference type="SUPFAM" id="SSF143631">
    <property type="entry name" value="ApbE-like"/>
    <property type="match status" value="1"/>
</dbReference>
<comment type="cofactor">
    <cofactor evidence="11">
        <name>Mg(2+)</name>
        <dbReference type="ChEBI" id="CHEBI:18420"/>
    </cofactor>
    <cofactor evidence="11">
        <name>Mn(2+)</name>
        <dbReference type="ChEBI" id="CHEBI:29035"/>
    </cofactor>
    <text evidence="11">Magnesium. Can also use manganese.</text>
</comment>
<evidence type="ECO:0000256" key="11">
    <source>
        <dbReference type="PIRSR" id="PIRSR006268-2"/>
    </source>
</evidence>
<evidence type="ECO:0000313" key="13">
    <source>
        <dbReference type="Proteomes" id="UP000678545"/>
    </source>
</evidence>
<keyword evidence="3 10" id="KW-0285">Flavoprotein</keyword>
<gene>
    <name evidence="12" type="ORF">KDM90_07690</name>
</gene>
<evidence type="ECO:0000256" key="10">
    <source>
        <dbReference type="PIRNR" id="PIRNR006268"/>
    </source>
</evidence>
<dbReference type="Proteomes" id="UP000678545">
    <property type="component" value="Unassembled WGS sequence"/>
</dbReference>
<keyword evidence="4 10" id="KW-0808">Transferase</keyword>
<evidence type="ECO:0000256" key="3">
    <source>
        <dbReference type="ARBA" id="ARBA00022630"/>
    </source>
</evidence>
<dbReference type="EMBL" id="JAGSPJ010000002">
    <property type="protein sequence ID" value="MBR7799875.1"/>
    <property type="molecule type" value="Genomic_DNA"/>
</dbReference>
<comment type="catalytic activity">
    <reaction evidence="9 10">
        <text>L-threonyl-[protein] + FAD = FMN-L-threonyl-[protein] + AMP + H(+)</text>
        <dbReference type="Rhea" id="RHEA:36847"/>
        <dbReference type="Rhea" id="RHEA-COMP:11060"/>
        <dbReference type="Rhea" id="RHEA-COMP:11061"/>
        <dbReference type="ChEBI" id="CHEBI:15378"/>
        <dbReference type="ChEBI" id="CHEBI:30013"/>
        <dbReference type="ChEBI" id="CHEBI:57692"/>
        <dbReference type="ChEBI" id="CHEBI:74257"/>
        <dbReference type="ChEBI" id="CHEBI:456215"/>
        <dbReference type="EC" id="2.7.1.180"/>
    </reaction>
</comment>
<comment type="similarity">
    <text evidence="10">Belongs to the ApbE family.</text>
</comment>
<evidence type="ECO:0000313" key="12">
    <source>
        <dbReference type="EMBL" id="MBR7799875.1"/>
    </source>
</evidence>
<evidence type="ECO:0000256" key="6">
    <source>
        <dbReference type="ARBA" id="ARBA00022827"/>
    </source>
</evidence>
<dbReference type="EC" id="2.7.1.180" evidence="1 10"/>